<dbReference type="Proteomes" id="UP000305948">
    <property type="component" value="Unassembled WGS sequence"/>
</dbReference>
<dbReference type="AlphaFoldDB" id="A0A5C3MY86"/>
<accession>A0A5C3MY86</accession>
<feature type="non-terminal residue" evidence="1">
    <location>
        <position position="499"/>
    </location>
</feature>
<evidence type="ECO:0008006" key="3">
    <source>
        <dbReference type="Google" id="ProtNLM"/>
    </source>
</evidence>
<dbReference type="STRING" id="5364.A0A5C3MY86"/>
<organism evidence="1 2">
    <name type="scientific">Heliocybe sulcata</name>
    <dbReference type="NCBI Taxonomy" id="5364"/>
    <lineage>
        <taxon>Eukaryota</taxon>
        <taxon>Fungi</taxon>
        <taxon>Dikarya</taxon>
        <taxon>Basidiomycota</taxon>
        <taxon>Agaricomycotina</taxon>
        <taxon>Agaricomycetes</taxon>
        <taxon>Gloeophyllales</taxon>
        <taxon>Gloeophyllaceae</taxon>
        <taxon>Heliocybe</taxon>
    </lineage>
</organism>
<evidence type="ECO:0000313" key="1">
    <source>
        <dbReference type="EMBL" id="TFK49852.1"/>
    </source>
</evidence>
<sequence>MWPLSPVVSDVALPLIQSKRTSREIIAKITAYVVAGSDNQEKAVLSMAQICKTWRETLIDNPRIWARVGLTASFDALQETLLRAKRVPLTITGSITPKPLEESTIEALNQELATFEEYLEVLERKLELSGEQLRVLGKLRMREWRIFEEEDRLCRQADLERDQSFHKLALIRRHLHHTQSLHLTISSTILAKIGRTDTPKAMMLEDLQIRQVDCDGSVDLSRLASPVLRRLKVSGFRSFDDFGMLACSMLRELDISNVHAASTTGAIIELLSRTPLLETLKLSVSLRQTQESNSLIKVIALPVLRRLTLLVSNVGEADILTFVRAPALELAYIHVCWSAKVSKVIEVVGRAIDTLSPKTFRGCTVRGSGIEMTEFMLTSETAAVKAPSPGEGIHLVMEGYYWKDEDVVVDLFRHQFQPTLSDIRCLSIQNGRARTEEAVETWKAFFLAMPAIKQMGMCAGRRSSLGCYRSSLRRSGSGSPPLVVAKTRAISSAALRSHL</sequence>
<name>A0A5C3MY86_9AGAM</name>
<keyword evidence="2" id="KW-1185">Reference proteome</keyword>
<proteinExistence type="predicted"/>
<dbReference type="Gene3D" id="3.80.10.10">
    <property type="entry name" value="Ribonuclease Inhibitor"/>
    <property type="match status" value="1"/>
</dbReference>
<dbReference type="OrthoDB" id="3325204at2759"/>
<dbReference type="SUPFAM" id="SSF52047">
    <property type="entry name" value="RNI-like"/>
    <property type="match status" value="1"/>
</dbReference>
<evidence type="ECO:0000313" key="2">
    <source>
        <dbReference type="Proteomes" id="UP000305948"/>
    </source>
</evidence>
<dbReference type="InterPro" id="IPR032675">
    <property type="entry name" value="LRR_dom_sf"/>
</dbReference>
<gene>
    <name evidence="1" type="ORF">OE88DRAFT_1662541</name>
</gene>
<reference evidence="1 2" key="1">
    <citation type="journal article" date="2019" name="Nat. Ecol. Evol.">
        <title>Megaphylogeny resolves global patterns of mushroom evolution.</title>
        <authorList>
            <person name="Varga T."/>
            <person name="Krizsan K."/>
            <person name="Foldi C."/>
            <person name="Dima B."/>
            <person name="Sanchez-Garcia M."/>
            <person name="Sanchez-Ramirez S."/>
            <person name="Szollosi G.J."/>
            <person name="Szarkandi J.G."/>
            <person name="Papp V."/>
            <person name="Albert L."/>
            <person name="Andreopoulos W."/>
            <person name="Angelini C."/>
            <person name="Antonin V."/>
            <person name="Barry K.W."/>
            <person name="Bougher N.L."/>
            <person name="Buchanan P."/>
            <person name="Buyck B."/>
            <person name="Bense V."/>
            <person name="Catcheside P."/>
            <person name="Chovatia M."/>
            <person name="Cooper J."/>
            <person name="Damon W."/>
            <person name="Desjardin D."/>
            <person name="Finy P."/>
            <person name="Geml J."/>
            <person name="Haridas S."/>
            <person name="Hughes K."/>
            <person name="Justo A."/>
            <person name="Karasinski D."/>
            <person name="Kautmanova I."/>
            <person name="Kiss B."/>
            <person name="Kocsube S."/>
            <person name="Kotiranta H."/>
            <person name="LaButti K.M."/>
            <person name="Lechner B.E."/>
            <person name="Liimatainen K."/>
            <person name="Lipzen A."/>
            <person name="Lukacs Z."/>
            <person name="Mihaltcheva S."/>
            <person name="Morgado L.N."/>
            <person name="Niskanen T."/>
            <person name="Noordeloos M.E."/>
            <person name="Ohm R.A."/>
            <person name="Ortiz-Santana B."/>
            <person name="Ovrebo C."/>
            <person name="Racz N."/>
            <person name="Riley R."/>
            <person name="Savchenko A."/>
            <person name="Shiryaev A."/>
            <person name="Soop K."/>
            <person name="Spirin V."/>
            <person name="Szebenyi C."/>
            <person name="Tomsovsky M."/>
            <person name="Tulloss R.E."/>
            <person name="Uehling J."/>
            <person name="Grigoriev I.V."/>
            <person name="Vagvolgyi C."/>
            <person name="Papp T."/>
            <person name="Martin F.M."/>
            <person name="Miettinen O."/>
            <person name="Hibbett D.S."/>
            <person name="Nagy L.G."/>
        </authorList>
    </citation>
    <scope>NUCLEOTIDE SEQUENCE [LARGE SCALE GENOMIC DNA]</scope>
    <source>
        <strain evidence="1 2">OMC1185</strain>
    </source>
</reference>
<protein>
    <recommendedName>
        <fullName evidence="3">F-box domain-containing protein</fullName>
    </recommendedName>
</protein>
<dbReference type="EMBL" id="ML213515">
    <property type="protein sequence ID" value="TFK49852.1"/>
    <property type="molecule type" value="Genomic_DNA"/>
</dbReference>